<keyword evidence="4" id="KW-1185">Reference proteome</keyword>
<organism evidence="3 4">
    <name type="scientific">Comamonas koreensis</name>
    <dbReference type="NCBI Taxonomy" id="160825"/>
    <lineage>
        <taxon>Bacteria</taxon>
        <taxon>Pseudomonadati</taxon>
        <taxon>Pseudomonadota</taxon>
        <taxon>Betaproteobacteria</taxon>
        <taxon>Burkholderiales</taxon>
        <taxon>Comamonadaceae</taxon>
        <taxon>Comamonas</taxon>
    </lineage>
</organism>
<evidence type="ECO:0000259" key="2">
    <source>
        <dbReference type="Pfam" id="PF23771"/>
    </source>
</evidence>
<reference evidence="3 4" key="1">
    <citation type="submission" date="2021-11" db="EMBL/GenBank/DDBJ databases">
        <title>Genome sequence.</title>
        <authorList>
            <person name="Sun Q."/>
        </authorList>
    </citation>
    <scope>NUCLEOTIDE SEQUENCE [LARGE SCALE GENOMIC DNA]</scope>
    <source>
        <strain evidence="3 4">KCTC 12005</strain>
    </source>
</reference>
<dbReference type="EMBL" id="JAJNCT010000005">
    <property type="protein sequence ID" value="MCD2164685.1"/>
    <property type="molecule type" value="Genomic_DNA"/>
</dbReference>
<dbReference type="Proteomes" id="UP001199260">
    <property type="component" value="Unassembled WGS sequence"/>
</dbReference>
<dbReference type="Pfam" id="PF23771">
    <property type="entry name" value="DUF7168"/>
    <property type="match status" value="1"/>
</dbReference>
<dbReference type="InterPro" id="IPR024498">
    <property type="entry name" value="DUF2786"/>
</dbReference>
<protein>
    <submittedName>
        <fullName evidence="3">DUF2786 domain-containing protein</fullName>
    </submittedName>
</protein>
<sequence>MTRDEALQKIKKCLALASSPNAHEAAAALRQAQKMMQQFGLNEVDIGLADVAERDQEARNVPLVRWESLLANMVASAFGCTVITRIGTKYLPGLKLRRIRKWVFIGVGAAPEIAGYAFDVLSRQCAKDRRAYIKQQSKNCKPKTKVARGDGYAEGWLDGVYAELESFAATPEQQAIVARYMEQKYPNLKELESKDRITGKNVTSNDWYMGKKAGSAVRLKHGVGGQQQALLMSQR</sequence>
<dbReference type="InterPro" id="IPR055592">
    <property type="entry name" value="DUF7168"/>
</dbReference>
<gene>
    <name evidence="3" type="ORF">LPW39_05990</name>
</gene>
<proteinExistence type="predicted"/>
<evidence type="ECO:0000313" key="3">
    <source>
        <dbReference type="EMBL" id="MCD2164685.1"/>
    </source>
</evidence>
<dbReference type="InterPro" id="IPR016868">
    <property type="entry name" value="Phage_B3_Orf5"/>
</dbReference>
<evidence type="ECO:0000313" key="4">
    <source>
        <dbReference type="Proteomes" id="UP001199260"/>
    </source>
</evidence>
<name>A0AAW4XU67_9BURK</name>
<comment type="caution">
    <text evidence="3">The sequence shown here is derived from an EMBL/GenBank/DDBJ whole genome shotgun (WGS) entry which is preliminary data.</text>
</comment>
<feature type="domain" description="DUF7168" evidence="2">
    <location>
        <begin position="45"/>
        <end position="196"/>
    </location>
</feature>
<dbReference type="PIRSF" id="PIRSF028111">
    <property type="entry name" value="UCP028111"/>
    <property type="match status" value="1"/>
</dbReference>
<feature type="domain" description="DUF2786" evidence="1">
    <location>
        <begin position="6"/>
        <end position="42"/>
    </location>
</feature>
<dbReference type="RefSeq" id="WP_230772212.1">
    <property type="nucleotide sequence ID" value="NZ_JAJNCT010000005.1"/>
</dbReference>
<dbReference type="Pfam" id="PF10979">
    <property type="entry name" value="DUF2786"/>
    <property type="match status" value="1"/>
</dbReference>
<evidence type="ECO:0000259" key="1">
    <source>
        <dbReference type="Pfam" id="PF10979"/>
    </source>
</evidence>
<dbReference type="AlphaFoldDB" id="A0AAW4XU67"/>
<accession>A0AAW4XU67</accession>